<dbReference type="SUPFAM" id="SSF55874">
    <property type="entry name" value="ATPase domain of HSP90 chaperone/DNA topoisomerase II/histidine kinase"/>
    <property type="match status" value="1"/>
</dbReference>
<dbReference type="PROSITE" id="PS50109">
    <property type="entry name" value="HIS_KIN"/>
    <property type="match status" value="1"/>
</dbReference>
<sequence>MTYSLALPLRAGLLLLTLVGTAAALLTRQPIYWLPGLALIIGQIAELVRYLNRQNRELTDFLDSLRYHDFSTNLNAANAPASVRQARQLLNDINRTFARLTQEKEAQHLYLQNVLALVNTGILSYEETSQDVRWMNESLKRLLQIPYVKTLDGLKKRNEPLYQALTTLRPGENRVVRINGRAVLLSATAFTEAESRSRLVAFQPVEEALDENEAQAYQKILRVLTHEIMNSVAPIVSLADTLQQRLQAKNASIDDVEAGIGVMKKRSEGLLQFAQTYRNLSKLSAASFQPVGVLNLFEGVLTLLDPTFAQRGIEPDVILPDIDLTIQADPVLIEQVLINLLTNALDALRNVDQPELRLSGFRQDDGRAVMQVADNGQGIPEAMLEDIFVPFFTTKKHGSGIGLSLSRQIMHLHRGHIQVESTKGRGSLFTLTFPG</sequence>
<comment type="catalytic activity">
    <reaction evidence="1">
        <text>ATP + protein L-histidine = ADP + protein N-phospho-L-histidine.</text>
        <dbReference type="EC" id="2.7.13.3"/>
    </reaction>
</comment>
<organism evidence="5 6">
    <name type="scientific">Spirosoma soli</name>
    <dbReference type="NCBI Taxonomy" id="1770529"/>
    <lineage>
        <taxon>Bacteria</taxon>
        <taxon>Pseudomonadati</taxon>
        <taxon>Bacteroidota</taxon>
        <taxon>Cytophagia</taxon>
        <taxon>Cytophagales</taxon>
        <taxon>Cytophagaceae</taxon>
        <taxon>Spirosoma</taxon>
    </lineage>
</organism>
<comment type="caution">
    <text evidence="5">The sequence shown here is derived from an EMBL/GenBank/DDBJ whole genome shotgun (WGS) entry which is preliminary data.</text>
</comment>
<evidence type="ECO:0000259" key="4">
    <source>
        <dbReference type="PROSITE" id="PS50109"/>
    </source>
</evidence>
<keyword evidence="5" id="KW-0808">Transferase</keyword>
<dbReference type="PANTHER" id="PTHR43547">
    <property type="entry name" value="TWO-COMPONENT HISTIDINE KINASE"/>
    <property type="match status" value="1"/>
</dbReference>
<dbReference type="EMBL" id="JBHULN010000015">
    <property type="protein sequence ID" value="MFD2573139.1"/>
    <property type="molecule type" value="Genomic_DNA"/>
</dbReference>
<gene>
    <name evidence="5" type="ORF">ACFSUS_21030</name>
</gene>
<dbReference type="CDD" id="cd00075">
    <property type="entry name" value="HATPase"/>
    <property type="match status" value="1"/>
</dbReference>
<reference evidence="6" key="1">
    <citation type="journal article" date="2019" name="Int. J. Syst. Evol. Microbiol.">
        <title>The Global Catalogue of Microorganisms (GCM) 10K type strain sequencing project: providing services to taxonomists for standard genome sequencing and annotation.</title>
        <authorList>
            <consortium name="The Broad Institute Genomics Platform"/>
            <consortium name="The Broad Institute Genome Sequencing Center for Infectious Disease"/>
            <person name="Wu L."/>
            <person name="Ma J."/>
        </authorList>
    </citation>
    <scope>NUCLEOTIDE SEQUENCE [LARGE SCALE GENOMIC DNA]</scope>
    <source>
        <strain evidence="6">KCTC 42805</strain>
    </source>
</reference>
<dbReference type="InterPro" id="IPR005467">
    <property type="entry name" value="His_kinase_dom"/>
</dbReference>
<evidence type="ECO:0000313" key="6">
    <source>
        <dbReference type="Proteomes" id="UP001597469"/>
    </source>
</evidence>
<dbReference type="GO" id="GO:0016301">
    <property type="term" value="F:kinase activity"/>
    <property type="evidence" value="ECO:0007669"/>
    <property type="project" value="UniProtKB-KW"/>
</dbReference>
<accession>A0ABW5M9I3</accession>
<dbReference type="Pfam" id="PF02518">
    <property type="entry name" value="HATPase_c"/>
    <property type="match status" value="1"/>
</dbReference>
<feature type="domain" description="Histidine kinase" evidence="4">
    <location>
        <begin position="223"/>
        <end position="435"/>
    </location>
</feature>
<evidence type="ECO:0000256" key="1">
    <source>
        <dbReference type="ARBA" id="ARBA00000085"/>
    </source>
</evidence>
<dbReference type="PRINTS" id="PR00344">
    <property type="entry name" value="BCTRLSENSOR"/>
</dbReference>
<dbReference type="InterPro" id="IPR004358">
    <property type="entry name" value="Sig_transdc_His_kin-like_C"/>
</dbReference>
<evidence type="ECO:0000313" key="5">
    <source>
        <dbReference type="EMBL" id="MFD2573139.1"/>
    </source>
</evidence>
<dbReference type="RefSeq" id="WP_381525734.1">
    <property type="nucleotide sequence ID" value="NZ_JBHULN010000015.1"/>
</dbReference>
<dbReference type="Proteomes" id="UP001597469">
    <property type="component" value="Unassembled WGS sequence"/>
</dbReference>
<proteinExistence type="predicted"/>
<dbReference type="InterPro" id="IPR036890">
    <property type="entry name" value="HATPase_C_sf"/>
</dbReference>
<name>A0ABW5M9I3_9BACT</name>
<dbReference type="PANTHER" id="PTHR43547:SF2">
    <property type="entry name" value="HYBRID SIGNAL TRANSDUCTION HISTIDINE KINASE C"/>
    <property type="match status" value="1"/>
</dbReference>
<keyword evidence="3" id="KW-0597">Phosphoprotein</keyword>
<evidence type="ECO:0000256" key="3">
    <source>
        <dbReference type="ARBA" id="ARBA00022553"/>
    </source>
</evidence>
<dbReference type="EC" id="2.7.13.3" evidence="2"/>
<dbReference type="Gene3D" id="3.30.565.10">
    <property type="entry name" value="Histidine kinase-like ATPase, C-terminal domain"/>
    <property type="match status" value="1"/>
</dbReference>
<keyword evidence="6" id="KW-1185">Reference proteome</keyword>
<keyword evidence="5" id="KW-0418">Kinase</keyword>
<dbReference type="SMART" id="SM00387">
    <property type="entry name" value="HATPase_c"/>
    <property type="match status" value="1"/>
</dbReference>
<evidence type="ECO:0000256" key="2">
    <source>
        <dbReference type="ARBA" id="ARBA00012438"/>
    </source>
</evidence>
<dbReference type="InterPro" id="IPR003594">
    <property type="entry name" value="HATPase_dom"/>
</dbReference>
<protein>
    <recommendedName>
        <fullName evidence="2">histidine kinase</fullName>
        <ecNumber evidence="2">2.7.13.3</ecNumber>
    </recommendedName>
</protein>